<keyword evidence="2" id="KW-0805">Transcription regulation</keyword>
<evidence type="ECO:0000256" key="1">
    <source>
        <dbReference type="ARBA" id="ARBA00022491"/>
    </source>
</evidence>
<dbReference type="SUPFAM" id="SSF47413">
    <property type="entry name" value="lambda repressor-like DNA-binding domains"/>
    <property type="match status" value="1"/>
</dbReference>
<dbReference type="PANTHER" id="PTHR30146:SF148">
    <property type="entry name" value="HTH-TYPE TRANSCRIPTIONAL REPRESSOR PURR-RELATED"/>
    <property type="match status" value="1"/>
</dbReference>
<evidence type="ECO:0000256" key="2">
    <source>
        <dbReference type="ARBA" id="ARBA00023015"/>
    </source>
</evidence>
<reference evidence="7" key="2">
    <citation type="journal article" date="2020" name="Microorganisms">
        <title>Osmotic Adaptation and Compatible Solute Biosynthesis of Phototrophic Bacteria as Revealed from Genome Analyses.</title>
        <authorList>
            <person name="Imhoff J.F."/>
            <person name="Rahn T."/>
            <person name="Kunzel S."/>
            <person name="Keller A."/>
            <person name="Neulinger S.C."/>
        </authorList>
    </citation>
    <scope>NUCLEOTIDE SEQUENCE</scope>
    <source>
        <strain evidence="7">DSM 9154</strain>
    </source>
</reference>
<dbReference type="Pfam" id="PF13377">
    <property type="entry name" value="Peripla_BP_3"/>
    <property type="match status" value="1"/>
</dbReference>
<dbReference type="InterPro" id="IPR010982">
    <property type="entry name" value="Lambda_DNA-bd_dom_sf"/>
</dbReference>
<dbReference type="CDD" id="cd06278">
    <property type="entry name" value="PBP1_LacI-like"/>
    <property type="match status" value="1"/>
</dbReference>
<organism evidence="7 8">
    <name type="scientific">Rhodovibrio salinarum</name>
    <dbReference type="NCBI Taxonomy" id="1087"/>
    <lineage>
        <taxon>Bacteria</taxon>
        <taxon>Pseudomonadati</taxon>
        <taxon>Pseudomonadota</taxon>
        <taxon>Alphaproteobacteria</taxon>
        <taxon>Rhodospirillales</taxon>
        <taxon>Rhodovibrionaceae</taxon>
        <taxon>Rhodovibrio</taxon>
    </lineage>
</organism>
<dbReference type="CDD" id="cd01392">
    <property type="entry name" value="HTH_LacI"/>
    <property type="match status" value="1"/>
</dbReference>
<evidence type="ECO:0000256" key="5">
    <source>
        <dbReference type="SAM" id="MobiDB-lite"/>
    </source>
</evidence>
<name>A0A934QG40_9PROT</name>
<sequence>MSEKRRTSRGSSSRSDRVPSASVRLTARDVAASLGVSISTVSRAFTENAVISEETRRMVLEEASRMGYTPDVLARSMITRRTRIAGIAVADITNPFYPEVLARLTRRLHEAGMQSMVFFADPGRNVDDAIPTLLQYKPDVALILAATLSSETTAACKRAGTPVLLFNRNVQDAQVESVTCDNLDAGRMVAEVLLGAGHRRLAFIQGLSDTSTNRDRLEGFQQGARAAGAAEPTVEAAGGFTYEGGYAALKRLMDGLNPPDAVFCANDIVALGALDAARRELGLQVPQDLSVIGFDDISMAAWPSYDLTTVRQPVNAMIQLTVEKIQALLSKDDQVPEQVFLPGRLIRRSSARLEER</sequence>
<proteinExistence type="predicted"/>
<feature type="compositionally biased region" description="Low complexity" evidence="5">
    <location>
        <begin position="9"/>
        <end position="22"/>
    </location>
</feature>
<dbReference type="EMBL" id="NRRE01000011">
    <property type="protein sequence ID" value="MBK1696144.1"/>
    <property type="molecule type" value="Genomic_DNA"/>
</dbReference>
<dbReference type="GO" id="GO:0000976">
    <property type="term" value="F:transcription cis-regulatory region binding"/>
    <property type="evidence" value="ECO:0007669"/>
    <property type="project" value="TreeGrafter"/>
</dbReference>
<dbReference type="InterPro" id="IPR000843">
    <property type="entry name" value="HTH_LacI"/>
</dbReference>
<evidence type="ECO:0000256" key="3">
    <source>
        <dbReference type="ARBA" id="ARBA00023125"/>
    </source>
</evidence>
<dbReference type="GO" id="GO:0003700">
    <property type="term" value="F:DNA-binding transcription factor activity"/>
    <property type="evidence" value="ECO:0007669"/>
    <property type="project" value="TreeGrafter"/>
</dbReference>
<dbReference type="SUPFAM" id="SSF53822">
    <property type="entry name" value="Periplasmic binding protein-like I"/>
    <property type="match status" value="1"/>
</dbReference>
<accession>A0A934QG40</accession>
<evidence type="ECO:0000313" key="7">
    <source>
        <dbReference type="EMBL" id="MBK1696144.1"/>
    </source>
</evidence>
<feature type="region of interest" description="Disordered" evidence="5">
    <location>
        <begin position="1"/>
        <end position="22"/>
    </location>
</feature>
<dbReference type="Gene3D" id="3.40.50.2300">
    <property type="match status" value="2"/>
</dbReference>
<dbReference type="InterPro" id="IPR028082">
    <property type="entry name" value="Peripla_BP_I"/>
</dbReference>
<evidence type="ECO:0000313" key="8">
    <source>
        <dbReference type="Proteomes" id="UP000778970"/>
    </source>
</evidence>
<evidence type="ECO:0000256" key="4">
    <source>
        <dbReference type="ARBA" id="ARBA00023163"/>
    </source>
</evidence>
<dbReference type="SMART" id="SM00354">
    <property type="entry name" value="HTH_LACI"/>
    <property type="match status" value="1"/>
</dbReference>
<feature type="domain" description="HTH lacI-type" evidence="6">
    <location>
        <begin position="25"/>
        <end position="79"/>
    </location>
</feature>
<dbReference type="Pfam" id="PF00356">
    <property type="entry name" value="LacI"/>
    <property type="match status" value="1"/>
</dbReference>
<gene>
    <name evidence="7" type="ORF">CKO21_02665</name>
</gene>
<dbReference type="RefSeq" id="WP_081728549.1">
    <property type="nucleotide sequence ID" value="NZ_NRRE01000011.1"/>
</dbReference>
<reference evidence="7" key="1">
    <citation type="submission" date="2017-08" db="EMBL/GenBank/DDBJ databases">
        <authorList>
            <person name="Imhoff J.F."/>
            <person name="Rahn T."/>
            <person name="Kuenzel S."/>
            <person name="Neulinger S.C."/>
        </authorList>
    </citation>
    <scope>NUCLEOTIDE SEQUENCE</scope>
    <source>
        <strain evidence="7">DSM 9154</strain>
    </source>
</reference>
<keyword evidence="4" id="KW-0804">Transcription</keyword>
<dbReference type="Proteomes" id="UP000778970">
    <property type="component" value="Unassembled WGS sequence"/>
</dbReference>
<keyword evidence="1" id="KW-0678">Repressor</keyword>
<dbReference type="AlphaFoldDB" id="A0A934QG40"/>
<keyword evidence="8" id="KW-1185">Reference proteome</keyword>
<dbReference type="PROSITE" id="PS50932">
    <property type="entry name" value="HTH_LACI_2"/>
    <property type="match status" value="1"/>
</dbReference>
<comment type="caution">
    <text evidence="7">The sequence shown here is derived from an EMBL/GenBank/DDBJ whole genome shotgun (WGS) entry which is preliminary data.</text>
</comment>
<dbReference type="InterPro" id="IPR046335">
    <property type="entry name" value="LacI/GalR-like_sensor"/>
</dbReference>
<dbReference type="Gene3D" id="1.10.260.40">
    <property type="entry name" value="lambda repressor-like DNA-binding domains"/>
    <property type="match status" value="1"/>
</dbReference>
<evidence type="ECO:0000259" key="6">
    <source>
        <dbReference type="PROSITE" id="PS50932"/>
    </source>
</evidence>
<keyword evidence="3" id="KW-0238">DNA-binding</keyword>
<protein>
    <recommendedName>
        <fullName evidence="6">HTH lacI-type domain-containing protein</fullName>
    </recommendedName>
</protein>
<dbReference type="PANTHER" id="PTHR30146">
    <property type="entry name" value="LACI-RELATED TRANSCRIPTIONAL REPRESSOR"/>
    <property type="match status" value="1"/>
</dbReference>